<reference evidence="2 3" key="1">
    <citation type="submission" date="2020-07" db="EMBL/GenBank/DDBJ databases">
        <title>Spirosoma foliorum sp. nov., isolated from the leaves on the Nejang mountain Korea, Republic of.</title>
        <authorList>
            <person name="Ho H."/>
            <person name="Lee Y.-J."/>
            <person name="Nurcahyanto D.-A."/>
            <person name="Kim S.-G."/>
        </authorList>
    </citation>
    <scope>NUCLEOTIDE SEQUENCE [LARGE SCALE GENOMIC DNA]</scope>
    <source>
        <strain evidence="2 3">PL0136</strain>
    </source>
</reference>
<dbReference type="KEGG" id="sfol:H3H32_21615"/>
<feature type="transmembrane region" description="Helical" evidence="1">
    <location>
        <begin position="106"/>
        <end position="124"/>
    </location>
</feature>
<dbReference type="EMBL" id="CP059732">
    <property type="protein sequence ID" value="QMW07046.1"/>
    <property type="molecule type" value="Genomic_DNA"/>
</dbReference>
<dbReference type="Proteomes" id="UP000515369">
    <property type="component" value="Chromosome"/>
</dbReference>
<proteinExistence type="predicted"/>
<organism evidence="2 3">
    <name type="scientific">Spirosoma foliorum</name>
    <dbReference type="NCBI Taxonomy" id="2710596"/>
    <lineage>
        <taxon>Bacteria</taxon>
        <taxon>Pseudomonadati</taxon>
        <taxon>Bacteroidota</taxon>
        <taxon>Cytophagia</taxon>
        <taxon>Cytophagales</taxon>
        <taxon>Cytophagaceae</taxon>
        <taxon>Spirosoma</taxon>
    </lineage>
</organism>
<protein>
    <submittedName>
        <fullName evidence="2">Uncharacterized protein</fullName>
    </submittedName>
</protein>
<keyword evidence="1" id="KW-0472">Membrane</keyword>
<feature type="transmembrane region" description="Helical" evidence="1">
    <location>
        <begin position="47"/>
        <end position="68"/>
    </location>
</feature>
<keyword evidence="1" id="KW-0812">Transmembrane</keyword>
<evidence type="ECO:0000313" key="3">
    <source>
        <dbReference type="Proteomes" id="UP000515369"/>
    </source>
</evidence>
<keyword evidence="3" id="KW-1185">Reference proteome</keyword>
<dbReference type="AlphaFoldDB" id="A0A7G5H7F4"/>
<sequence>MQANLLYLGLTNAFPGAWALFMPHSFYTSFPGFGRVWVAVDGPYNEHLIRDVGGFFLALATLCFLALLTPRLVSVKATAICLLIFNAPHLLYHLQHLHMLPVIDQVGNAVALGTAVLLPLLLLFHKPIFHKPNQYI</sequence>
<name>A0A7G5H7F4_9BACT</name>
<feature type="transmembrane region" description="Helical" evidence="1">
    <location>
        <begin position="5"/>
        <end position="27"/>
    </location>
</feature>
<evidence type="ECO:0000313" key="2">
    <source>
        <dbReference type="EMBL" id="QMW07046.1"/>
    </source>
</evidence>
<keyword evidence="1" id="KW-1133">Transmembrane helix</keyword>
<accession>A0A7G5H7F4</accession>
<gene>
    <name evidence="2" type="ORF">H3H32_21615</name>
</gene>
<evidence type="ECO:0000256" key="1">
    <source>
        <dbReference type="SAM" id="Phobius"/>
    </source>
</evidence>
<feature type="transmembrane region" description="Helical" evidence="1">
    <location>
        <begin position="75"/>
        <end position="94"/>
    </location>
</feature>